<organism evidence="4 5">
    <name type="scientific">Rubrobacter xylanophilus (strain DSM 9941 / JCM 11954 / NBRC 16129 / PRD-1)</name>
    <dbReference type="NCBI Taxonomy" id="266117"/>
    <lineage>
        <taxon>Bacteria</taxon>
        <taxon>Bacillati</taxon>
        <taxon>Actinomycetota</taxon>
        <taxon>Rubrobacteria</taxon>
        <taxon>Rubrobacterales</taxon>
        <taxon>Rubrobacteraceae</taxon>
        <taxon>Rubrobacter</taxon>
    </lineage>
</organism>
<dbReference type="PANTHER" id="PTHR11365:SF23">
    <property type="entry name" value="HYPOTHETICAL 5-OXOPROLINASE (EUROFUNG)-RELATED"/>
    <property type="match status" value="1"/>
</dbReference>
<dbReference type="KEGG" id="rxy:Rxyl_1850"/>
<dbReference type="Proteomes" id="UP000006637">
    <property type="component" value="Chromosome"/>
</dbReference>
<accession>Q1AUX3</accession>
<sequence>MGRRYTVDIDIGGTLTDGLFSDGKRMWMAKVDTTPHDFTVCFFECLREGAGLTGHVDLSSFLGEVAVIRWSSTIATNVLAEKKGPRLGLLVSPGHEDDLYGEGKSSAIGHLVIPENITTVKDPENTEEVLAAIRALLERGVRRICVSLEGSFEQAEGERTIKRLVEKQFPDHYLGAVPTVLGSEICRHPDDMTRTHMSLINSYVHTPLAMALFKAEDELLSQYNYRRPVYIGHVNGGVARVSKTKGVDTTESGPVFGLVASAYFARRYGLDRVISLDVGGTTSKIGVVVNGEPVMSRETEFFGIPLKMPWILLRSVSLGGGSVARAKDGKVALGPDSMGAYPGPACYDLGGKNATLTDSFLISGMLNPQRFLGGRRHLSEERAREVLQEHLAGPLGVSVEEAARRVIEEANRIVEETIDRTLEEAGYTREGFTLFCFGGNGANFAASVADRMGLREAYIFEIGPVLSAFGSSVSDISHVYEEYPFLKVSDGTEKEVWSIIEKGRGRVLRDLEGEGLITADATLIAEVTVTNGRTRTLEFALEPEKARAALSEASSGIIERVAVRGVSPVPRVELREEPSRPYDAEPGDSRRVLGKEAGVYDWNDLSPGATVIGPAMLESETNTCHIADGWKLRIDSFGNAVLRKGEE</sequence>
<dbReference type="Pfam" id="PF01968">
    <property type="entry name" value="Hydantoinase_A"/>
    <property type="match status" value="1"/>
</dbReference>
<protein>
    <submittedName>
        <fullName evidence="4">Hydantoinase/oxoprolinase</fullName>
    </submittedName>
</protein>
<evidence type="ECO:0000313" key="4">
    <source>
        <dbReference type="EMBL" id="ABG04805.1"/>
    </source>
</evidence>
<feature type="domain" description="Hydantoinase/oxoprolinase N-terminal" evidence="2">
    <location>
        <begin position="7"/>
        <end position="167"/>
    </location>
</feature>
<evidence type="ECO:0000313" key="5">
    <source>
        <dbReference type="Proteomes" id="UP000006637"/>
    </source>
</evidence>
<dbReference type="AlphaFoldDB" id="Q1AUX3"/>
<dbReference type="EMBL" id="CP000386">
    <property type="protein sequence ID" value="ABG04805.1"/>
    <property type="molecule type" value="Genomic_DNA"/>
</dbReference>
<dbReference type="HOGENOM" id="CLU_002157_1_2_11"/>
<feature type="domain" description="Acetophenone carboxylase-like C-terminal" evidence="3">
    <location>
        <begin position="558"/>
        <end position="637"/>
    </location>
</feature>
<evidence type="ECO:0000259" key="1">
    <source>
        <dbReference type="Pfam" id="PF01968"/>
    </source>
</evidence>
<dbReference type="InterPro" id="IPR008040">
    <property type="entry name" value="Hydant_A_N"/>
</dbReference>
<feature type="domain" description="Hydantoinase A/oxoprolinase" evidence="1">
    <location>
        <begin position="194"/>
        <end position="478"/>
    </location>
</feature>
<gene>
    <name evidence="4" type="ordered locus">Rxyl_1850</name>
</gene>
<dbReference type="GO" id="GO:0017168">
    <property type="term" value="F:5-oxoprolinase (ATP-hydrolyzing) activity"/>
    <property type="evidence" value="ECO:0007669"/>
    <property type="project" value="TreeGrafter"/>
</dbReference>
<dbReference type="InterPro" id="IPR045079">
    <property type="entry name" value="Oxoprolinase-like"/>
</dbReference>
<proteinExistence type="predicted"/>
<dbReference type="InterPro" id="IPR049517">
    <property type="entry name" value="ACX-like_C"/>
</dbReference>
<dbReference type="GO" id="GO:0006749">
    <property type="term" value="P:glutathione metabolic process"/>
    <property type="evidence" value="ECO:0007669"/>
    <property type="project" value="TreeGrafter"/>
</dbReference>
<dbReference type="GO" id="GO:0005829">
    <property type="term" value="C:cytosol"/>
    <property type="evidence" value="ECO:0007669"/>
    <property type="project" value="TreeGrafter"/>
</dbReference>
<dbReference type="PANTHER" id="PTHR11365">
    <property type="entry name" value="5-OXOPROLINASE RELATED"/>
    <property type="match status" value="1"/>
</dbReference>
<dbReference type="RefSeq" id="WP_011564821.1">
    <property type="nucleotide sequence ID" value="NC_008148.1"/>
</dbReference>
<reference evidence="4 5" key="1">
    <citation type="submission" date="2006-06" db="EMBL/GenBank/DDBJ databases">
        <title>Complete sequence of Rubrobacter xylanophilus DSM 9941.</title>
        <authorList>
            <consortium name="US DOE Joint Genome Institute"/>
            <person name="Copeland A."/>
            <person name="Lucas S."/>
            <person name="Lapidus A."/>
            <person name="Barry K."/>
            <person name="Detter J.C."/>
            <person name="Glavina del Rio T."/>
            <person name="Hammon N."/>
            <person name="Israni S."/>
            <person name="Dalin E."/>
            <person name="Tice H."/>
            <person name="Pitluck S."/>
            <person name="Munk A.C."/>
            <person name="Brettin T."/>
            <person name="Bruce D."/>
            <person name="Han C."/>
            <person name="Tapia R."/>
            <person name="Gilna P."/>
            <person name="Schmutz J."/>
            <person name="Larimer F."/>
            <person name="Land M."/>
            <person name="Hauser L."/>
            <person name="Kyrpides N."/>
            <person name="Lykidis A."/>
            <person name="da Costa M.S."/>
            <person name="Rainey F.A."/>
            <person name="Empadinhas N."/>
            <person name="Jolivet E."/>
            <person name="Battista J.R."/>
            <person name="Richardson P."/>
        </authorList>
    </citation>
    <scope>NUCLEOTIDE SEQUENCE [LARGE SCALE GENOMIC DNA]</scope>
    <source>
        <strain evidence="5">DSM 9941 / JCM 11954 / NBRC 16129 / PRD-1</strain>
    </source>
</reference>
<keyword evidence="5" id="KW-1185">Reference proteome</keyword>
<dbReference type="STRING" id="266117.Rxyl_1850"/>
<dbReference type="PhylomeDB" id="Q1AUX3"/>
<dbReference type="eggNOG" id="COG0145">
    <property type="taxonomic scope" value="Bacteria"/>
</dbReference>
<dbReference type="OrthoDB" id="9768323at2"/>
<name>Q1AUX3_RUBXD</name>
<dbReference type="InterPro" id="IPR002821">
    <property type="entry name" value="Hydantoinase_A"/>
</dbReference>
<dbReference type="Pfam" id="PF05378">
    <property type="entry name" value="Hydant_A_N"/>
    <property type="match status" value="1"/>
</dbReference>
<evidence type="ECO:0000259" key="3">
    <source>
        <dbReference type="Pfam" id="PF19278"/>
    </source>
</evidence>
<dbReference type="Pfam" id="PF19278">
    <property type="entry name" value="Hydant_A_C"/>
    <property type="match status" value="1"/>
</dbReference>
<evidence type="ECO:0000259" key="2">
    <source>
        <dbReference type="Pfam" id="PF05378"/>
    </source>
</evidence>